<reference evidence="2" key="1">
    <citation type="journal article" date="2014" name="Genome Announc.">
        <title>Full-genome sequence of the plant growth-promoting bacterium Pseudomonas protegens CHA0.</title>
        <authorList>
            <person name="Jousset A."/>
            <person name="Schuldes J."/>
            <person name="Keel C."/>
            <person name="Maurhofer M."/>
            <person name="Daniel R."/>
            <person name="Scheu S."/>
            <person name="Thuermer A."/>
        </authorList>
    </citation>
    <scope>NUCLEOTIDE SEQUENCE [LARGE SCALE GENOMIC DNA]</scope>
    <source>
        <strain evidence="2">DSM 19095 / LMG 27888 / CFBP 6595 / CHA0</strain>
    </source>
</reference>
<proteinExistence type="predicted"/>
<name>A0A2C9EM30_PSEPH</name>
<dbReference type="GeneID" id="57475935"/>
<dbReference type="KEGG" id="pprc:PFLCHA0_c29400"/>
<dbReference type="Pfam" id="PF10604">
    <property type="entry name" value="Polyketide_cyc2"/>
    <property type="match status" value="1"/>
</dbReference>
<evidence type="ECO:0000313" key="1">
    <source>
        <dbReference type="EMBL" id="AGL84710.1"/>
    </source>
</evidence>
<dbReference type="InterPro" id="IPR019587">
    <property type="entry name" value="Polyketide_cyclase/dehydratase"/>
</dbReference>
<dbReference type="eggNOG" id="COG3832">
    <property type="taxonomic scope" value="Bacteria"/>
</dbReference>
<sequence length="151" mass="17139">MGQRQTHLLHEQISHELFIQASIDTVYYYVTQPDRWPEWHPSSLRADTGLCGSLPAGHRFSETMDLLGVQLSISYRVLVAVFPKEFKTLFSSAALDGSIHYLLSKQGDGTLFRRTLEYATDLQLSGLRARMEQLSSQALGNLKQRLEQPDD</sequence>
<dbReference type="Gene3D" id="3.30.530.20">
    <property type="match status" value="1"/>
</dbReference>
<protein>
    <recommendedName>
        <fullName evidence="3">SRPBCC family protein</fullName>
    </recommendedName>
</protein>
<dbReference type="AlphaFoldDB" id="A0A2C9EM30"/>
<dbReference type="EMBL" id="CP003190">
    <property type="protein sequence ID" value="AGL84710.1"/>
    <property type="molecule type" value="Genomic_DNA"/>
</dbReference>
<evidence type="ECO:0008006" key="3">
    <source>
        <dbReference type="Google" id="ProtNLM"/>
    </source>
</evidence>
<dbReference type="CDD" id="cd07812">
    <property type="entry name" value="SRPBCC"/>
    <property type="match status" value="1"/>
</dbReference>
<organism evidence="1 2">
    <name type="scientific">Pseudomonas protegens (strain DSM 19095 / LMG 27888 / CFBP 6595 / CHA0)</name>
    <dbReference type="NCBI Taxonomy" id="1124983"/>
    <lineage>
        <taxon>Bacteria</taxon>
        <taxon>Pseudomonadati</taxon>
        <taxon>Pseudomonadota</taxon>
        <taxon>Gammaproteobacteria</taxon>
        <taxon>Pseudomonadales</taxon>
        <taxon>Pseudomonadaceae</taxon>
        <taxon>Pseudomonas</taxon>
    </lineage>
</organism>
<dbReference type="HOGENOM" id="CLU_124285_0_0_6"/>
<evidence type="ECO:0000313" key="2">
    <source>
        <dbReference type="Proteomes" id="UP000013940"/>
    </source>
</evidence>
<accession>A0A2C9EM30</accession>
<dbReference type="Proteomes" id="UP000013940">
    <property type="component" value="Chromosome"/>
</dbReference>
<dbReference type="RefSeq" id="WP_015635533.1">
    <property type="nucleotide sequence ID" value="NC_021237.1"/>
</dbReference>
<dbReference type="InterPro" id="IPR023393">
    <property type="entry name" value="START-like_dom_sf"/>
</dbReference>
<dbReference type="SUPFAM" id="SSF55961">
    <property type="entry name" value="Bet v1-like"/>
    <property type="match status" value="1"/>
</dbReference>
<gene>
    <name evidence="1" type="ORF">PFLCHA0_c29400</name>
</gene>